<organism evidence="8 9">
    <name type="scientific">Porites lobata</name>
    <dbReference type="NCBI Taxonomy" id="104759"/>
    <lineage>
        <taxon>Eukaryota</taxon>
        <taxon>Metazoa</taxon>
        <taxon>Cnidaria</taxon>
        <taxon>Anthozoa</taxon>
        <taxon>Hexacorallia</taxon>
        <taxon>Scleractinia</taxon>
        <taxon>Fungiina</taxon>
        <taxon>Poritidae</taxon>
        <taxon>Porites</taxon>
    </lineage>
</organism>
<feature type="compositionally biased region" description="Polar residues" evidence="4">
    <location>
        <begin position="2375"/>
        <end position="2398"/>
    </location>
</feature>
<feature type="compositionally biased region" description="Polar residues" evidence="4">
    <location>
        <begin position="575"/>
        <end position="593"/>
    </location>
</feature>
<dbReference type="PROSITE" id="PS50009">
    <property type="entry name" value="RASGEF_CAT"/>
    <property type="match status" value="1"/>
</dbReference>
<evidence type="ECO:0000256" key="4">
    <source>
        <dbReference type="SAM" id="MobiDB-lite"/>
    </source>
</evidence>
<dbReference type="Gene3D" id="1.10.840.10">
    <property type="entry name" value="Ras guanine-nucleotide exchange factors catalytic domain"/>
    <property type="match status" value="1"/>
</dbReference>
<dbReference type="InterPro" id="IPR011009">
    <property type="entry name" value="Kinase-like_dom_sf"/>
</dbReference>
<feature type="compositionally biased region" description="Polar residues" evidence="4">
    <location>
        <begin position="523"/>
        <end position="533"/>
    </location>
</feature>
<proteinExistence type="predicted"/>
<protein>
    <submittedName>
        <fullName evidence="8">Uncharacterized protein</fullName>
    </submittedName>
</protein>
<keyword evidence="1 3" id="KW-0344">Guanine-nucleotide releasing factor</keyword>
<feature type="compositionally biased region" description="Basic and acidic residues" evidence="4">
    <location>
        <begin position="2660"/>
        <end position="2684"/>
    </location>
</feature>
<evidence type="ECO:0000313" key="8">
    <source>
        <dbReference type="EMBL" id="CAH3124038.1"/>
    </source>
</evidence>
<comment type="caution">
    <text evidence="8">The sequence shown here is derived from an EMBL/GenBank/DDBJ whole genome shotgun (WGS) entry which is preliminary data.</text>
</comment>
<feature type="compositionally biased region" description="Basic and acidic residues" evidence="4">
    <location>
        <begin position="1220"/>
        <end position="1230"/>
    </location>
</feature>
<feature type="region of interest" description="Disordered" evidence="4">
    <location>
        <begin position="523"/>
        <end position="555"/>
    </location>
</feature>
<feature type="compositionally biased region" description="Polar residues" evidence="4">
    <location>
        <begin position="2526"/>
        <end position="2538"/>
    </location>
</feature>
<feature type="region of interest" description="Disordered" evidence="4">
    <location>
        <begin position="1697"/>
        <end position="1812"/>
    </location>
</feature>
<dbReference type="InterPro" id="IPR000651">
    <property type="entry name" value="Ras-like_Gua-exchang_fac_N"/>
</dbReference>
<feature type="region of interest" description="Disordered" evidence="4">
    <location>
        <begin position="2042"/>
        <end position="2069"/>
    </location>
</feature>
<feature type="compositionally biased region" description="Basic and acidic residues" evidence="4">
    <location>
        <begin position="792"/>
        <end position="809"/>
    </location>
</feature>
<feature type="compositionally biased region" description="Polar residues" evidence="4">
    <location>
        <begin position="2611"/>
        <end position="2642"/>
    </location>
</feature>
<feature type="compositionally biased region" description="Polar residues" evidence="4">
    <location>
        <begin position="1699"/>
        <end position="1712"/>
    </location>
</feature>
<feature type="compositionally biased region" description="Basic and acidic residues" evidence="4">
    <location>
        <begin position="2801"/>
        <end position="2810"/>
    </location>
</feature>
<dbReference type="PANTHER" id="PTHR21560:SF0">
    <property type="entry name" value="KINASE NON-CATALYTIC C-LOBE DOMAIN-CONTAINING PROTEIN 1"/>
    <property type="match status" value="1"/>
</dbReference>
<feature type="compositionally biased region" description="Low complexity" evidence="4">
    <location>
        <begin position="2716"/>
        <end position="2725"/>
    </location>
</feature>
<evidence type="ECO:0000313" key="9">
    <source>
        <dbReference type="Proteomes" id="UP001159405"/>
    </source>
</evidence>
<feature type="compositionally biased region" description="Polar residues" evidence="4">
    <location>
        <begin position="1260"/>
        <end position="1269"/>
    </location>
</feature>
<evidence type="ECO:0000259" key="7">
    <source>
        <dbReference type="PROSITE" id="PS51377"/>
    </source>
</evidence>
<dbReference type="Gene3D" id="1.10.510.10">
    <property type="entry name" value="Transferase(Phosphotransferase) domain 1"/>
    <property type="match status" value="1"/>
</dbReference>
<feature type="region of interest" description="Disordered" evidence="4">
    <location>
        <begin position="35"/>
        <end position="103"/>
    </location>
</feature>
<feature type="compositionally biased region" description="Low complexity" evidence="4">
    <location>
        <begin position="2192"/>
        <end position="2202"/>
    </location>
</feature>
<feature type="compositionally biased region" description="Polar residues" evidence="4">
    <location>
        <begin position="545"/>
        <end position="555"/>
    </location>
</feature>
<feature type="domain" description="N-terminal Ras-GEF" evidence="6">
    <location>
        <begin position="3172"/>
        <end position="3300"/>
    </location>
</feature>
<feature type="compositionally biased region" description="Low complexity" evidence="4">
    <location>
        <begin position="2561"/>
        <end position="2578"/>
    </location>
</feature>
<feature type="compositionally biased region" description="Polar residues" evidence="4">
    <location>
        <begin position="2211"/>
        <end position="2258"/>
    </location>
</feature>
<dbReference type="Gene3D" id="1.20.870.10">
    <property type="entry name" value="Son of sevenless (SoS) protein Chain: S domain 1"/>
    <property type="match status" value="1"/>
</dbReference>
<dbReference type="SMART" id="SM00147">
    <property type="entry name" value="RasGEF"/>
    <property type="match status" value="1"/>
</dbReference>
<keyword evidence="9" id="KW-1185">Reference proteome</keyword>
<feature type="compositionally biased region" description="Polar residues" evidence="4">
    <location>
        <begin position="88"/>
        <end position="103"/>
    </location>
</feature>
<feature type="region of interest" description="Disordered" evidence="4">
    <location>
        <begin position="1475"/>
        <end position="1676"/>
    </location>
</feature>
<evidence type="ECO:0000259" key="5">
    <source>
        <dbReference type="PROSITE" id="PS50009"/>
    </source>
</evidence>
<feature type="region of interest" description="Disordered" evidence="4">
    <location>
        <begin position="2092"/>
        <end position="2730"/>
    </location>
</feature>
<dbReference type="PANTHER" id="PTHR21560">
    <property type="entry name" value="VERY KIND PROTEIN"/>
    <property type="match status" value="1"/>
</dbReference>
<feature type="domain" description="KIND" evidence="7">
    <location>
        <begin position="998"/>
        <end position="1164"/>
    </location>
</feature>
<feature type="compositionally biased region" description="Low complexity" evidence="4">
    <location>
        <begin position="2743"/>
        <end position="2757"/>
    </location>
</feature>
<dbReference type="CDD" id="cd06224">
    <property type="entry name" value="REM"/>
    <property type="match status" value="1"/>
</dbReference>
<feature type="region of interest" description="Disordered" evidence="4">
    <location>
        <begin position="159"/>
        <end position="181"/>
    </location>
</feature>
<feature type="region of interest" description="Disordered" evidence="4">
    <location>
        <begin position="575"/>
        <end position="601"/>
    </location>
</feature>
<dbReference type="SMART" id="SM00750">
    <property type="entry name" value="KIND"/>
    <property type="match status" value="1"/>
</dbReference>
<feature type="compositionally biased region" description="Low complexity" evidence="4">
    <location>
        <begin position="2096"/>
        <end position="2108"/>
    </location>
</feature>
<feature type="compositionally biased region" description="Basic and acidic residues" evidence="4">
    <location>
        <begin position="1239"/>
        <end position="1249"/>
    </location>
</feature>
<accession>A0ABN8NVQ2</accession>
<dbReference type="InterPro" id="IPR001895">
    <property type="entry name" value="RASGEF_cat_dom"/>
</dbReference>
<feature type="compositionally biased region" description="Low complexity" evidence="4">
    <location>
        <begin position="2453"/>
        <end position="2476"/>
    </location>
</feature>
<feature type="region of interest" description="Disordered" evidence="4">
    <location>
        <begin position="785"/>
        <end position="818"/>
    </location>
</feature>
<feature type="compositionally biased region" description="Basic and acidic residues" evidence="4">
    <location>
        <begin position="1927"/>
        <end position="1950"/>
    </location>
</feature>
<dbReference type="InterPro" id="IPR023578">
    <property type="entry name" value="Ras_GEF_dom_sf"/>
</dbReference>
<evidence type="ECO:0000259" key="6">
    <source>
        <dbReference type="PROSITE" id="PS50212"/>
    </source>
</evidence>
<feature type="compositionally biased region" description="Basic and acidic residues" evidence="4">
    <location>
        <begin position="2325"/>
        <end position="2340"/>
    </location>
</feature>
<feature type="compositionally biased region" description="Low complexity" evidence="4">
    <location>
        <begin position="2312"/>
        <end position="2321"/>
    </location>
</feature>
<feature type="compositionally biased region" description="Basic and acidic residues" evidence="4">
    <location>
        <begin position="1799"/>
        <end position="1812"/>
    </location>
</feature>
<feature type="compositionally biased region" description="Polar residues" evidence="4">
    <location>
        <begin position="2341"/>
        <end position="2365"/>
    </location>
</feature>
<feature type="region of interest" description="Disordered" evidence="4">
    <location>
        <begin position="297"/>
        <end position="340"/>
    </location>
</feature>
<sequence length="3683" mass="406117">MDLKTFLQSNVALPPRPRRRRHSIADLRFVYNLHDIPERPEEEEEVEKEPRRRSTGSCAKNERDRSASDPPGNRSPKDCDSAVINIPGNPSTDFSVSPSDLTKNTSREANEIAAFPSGDEDRGAAFQRCYKRSSSVDEDVVKEAVSTYVLSYTDEDGNVISADEVSPSNTGSSSPSDEDLGMSEMLRKVEAQSPMTMTRSRRGSAIDQDVVERITCLTPIVESSRSSSLASVVANVNGRENSPENCNKSERAILGSSNISQKNFDKNQEMLERIIKSPNLTRRGSISEVLNSLSAQAELGSDPARQNTKENGCENSTGDCNKNEGAFQGSNSTSPKVSDKNQEILERIIKSPNLTRRGSLSEVLCSLSPQFDLSVDKQKVILSMPENGAECDLPNKDKDSLLGRIIKSPCLTRRGSIGNVLNVLSPSPMRKCPSPSPFITKYNAEDVCSDSTKAQDVKQSSGAPKPKGLLAIVQKHVLNHTQKIQRKRRNSIASTSPHTGALEISLRDSFDTEMNYSTVKSTLSASQNNAKQFSNRISNSKSSSTYKQQNGQLRTQIASQKDIKQIIGKNASVANSNLSTPTINSSENSNNRGTAYGAHTESPQTSYINGLLSSTSRRLVGCESIDVAGLQSDLASVKPAQRKISAPAAPKSVDSPQRKTSVNIIKRAPITFVISNKKDEETGVRENGSECLMDRGVSFTNSRFLPISQKEAKENSLMKEEEASNLSNKTVNSTVTMSSRVTVHGGGGTTVRKTGVAGIQNPVNDSLPTDERFAALSERYASLKAKLGGSDSRPKNQDSSPKESPKDHSSNIGETSTQLKCWTTVESIPIGEYQDNTFGKGVDETCTEGKRKVIEGDSEQKRIYFTENVNENDATSWRNIVNIYDTESDVKIDENNNVSRDTYPPVSKMEKEKGGIPSTERTALQRARTSVVAKLMDRKMGIRRKQSIVPRVIERRSKVYKEYCTADSGIPATVAQFEKIRTVVEQTVLRAPVRQEALTIQDLLSGLSSSLTEIELTAVCKECCKTLRTLDALGSLPCYVSLETVIINPSGTIKFKHLSTGISIDDLYLAPEYSNKFSSEKTCVFSLAATLWSAADWRLTEAEKPSLSTRFQELLVSMTDDCPDARPGLYDVLQTCESLQTGGDMTSRERCQALLWEYQASAAMDNEDATKRKTLEEDKKHHDTLMGSISVAASFKGFLKQTTKPEERNPFVKAQNNQEHSTKTDGRPVEKLSSNRTVFKSEREEKEKAAVVVNSRELKSTSNSSVSPNTEKKTPLLDTFGSDSDENNNTNDGRNRKRGYSLTEDQKEQLLSLLATAKLNQKSLVLENNGDTSEEANSQKRKGTEEHPIKPPSPSTYAYPQYAQTEPQMMFSPITPAGRSASPSVRSDSGDSQIPAVPNFVPIAVPIPSVTPVPMPPFWYMPQGGMMPYPQSTMSPMHFGQMDTSVPSNMSVSTDSDVSEVSDIDLQSKNSSYIRAANSSSYSDKERVRRSSGNKESKLPRPIWQTPIRRSRATPVEPQASCNFRQRKTQIPDEFTERNEEVKQVRARTPSPSFGRKRSPVAKTPVRSHTPPVYWTRDGVDVSANRISKRQSTGSFPDWRSSSSSSSPEVRRRSVSSPSTPRTDNPVQRPRSSSSRPSSPAGSRSNSPVSLLVSKFEEMSQQNSDNAPRVRSDSVSSMISKFGHSSLVPEDRIVKGQFKPNTSAPVPQSVSKTGPFRPATRDAPTVNCSSRERGLSSHERTRVSESSDGHKLSGNKNLADPRDMHRSGSDPGSRESRGETPLSRENRRRLSSSLGNIRKACETSDERYQDSRKRLLETVRKWSSQENIMRDNSSDDLKKGVQEWCKTGQSQVDGYSTKKEIQYKEIGTNTRNTSGNSSSRLGRPLSSELNTELIIKSNISSDGVSKPLWTKDGMTLDHGRISSLDSEPVREKGSPKSRPKDICIPPERDPSMQYYGIKSPKDFIWSPTSDTQKFEIPVDLAILESATPSVSSPLSSACGFDVSYGRWDGEVLSPAAPLSPGSLKDFKPSNYFTSVTFKCGEMEPERDTNSSPTRASRGTVNFDSVSNRRDPNLNYVRRLERKILRSTGDIEEEVFSSNSGSSGAQSGTSKDEVAVRSAQQRSYSETEGPKKVVKGNPNSTMSKHVKTSNHSSSLGSNIVSTGDSKNPRTQTRNDLIVRSRHPSGNGPPKKGSNPTSTNTSSSRANEEKTSNSKPWISTRRSSLPFSQAINLSPNGDASGNPKITKSSSQTNLSPNNPKMNHVRKSSSQANLSTGKGPSLISSSKEPALSQGSGSGLTVSNHPYSKGTETKSKSSTTPGKPSISHPSHDAHVSKEPSKERNSGSSSVNTRTVKTNVNSVASRNSDSGAVRYPYTRRGSTPSKGNSTIKPPAQKSASNPASPLDPKDKNVTFEFFRPSNANSSYKSNRLVSSVSPNNEQAKQKSKQKAKQKTPSREGSSTGSSGVESSPLTSPSGSFSKPNTNFLSPSSGQSPERQVGPEDSGIFYLPSSSETLAKDKSSSSKVTTKRFPSNSSTDSGLNMSDYEETRKGTGSRIVNKTNYVSSPPTSPTSFSPLHSPTSPKFPISSGFFYYPKDEQTTSSRKCSDENKELTALTNLSSSSKQGDVSVQSRKSSAKSNESTNKTLRNDSDKMKNGKGGVFKTQDKITLDKSEKLNSLSEKPKDETVVLKAAALTQIVRSSSKDRSASSTPPPDILGRPSCKSPSPSSRVDSKELLGQLVKKVLNSAAAKQSSSPKASFAESTSSSPRTSDKEKRAAEAKLFFLPEETLDGEVKEKTNQQGKSQKSERSRSEQKTVNVDNTSKKKEQILKVSQHPAPTGNGENASVQSQPVVLNEGEITPNSASKVEVSQVIEQLSSSEGKDALSKIIDMIHDEFAFDGYLDDGVEDVNMAEYVMSLSGMSEDNFKEAVTDQYSDLYWDEDLLHEMYEVVTGGQKIRRTTLQFSESTISDNSPPESVNLSREESYLSLEPLYFNSISRSSSERSGTGMRDVLVSPCSFLSPLHELLTPIFEDYHRGIKLASTVEDLSDKLGTKIMEISQQLMLERRAKKKSMNSYNKMADVDNKKDVKDLASKLVNEIEESDKKIVYLKHVQRQLRNVYAERFGMDTSLLYAFVVSYNKSCVTLDPEFNNSLLNFSPIWNQRANESADIVDESFIGPSLQSGSKLGLFSYLFDRHAMSQAYVRYFLCTYRYIATAQELFSFIREKCSASLRTDSSGQVYNHQLQIRYRALDLLSEWIDGYYQFDFKTSPNLIKELLAFVKDELILVDRSERGHYLIELIVEKQKQDLNNNSLTEEPTDCVAVLQLEDPQALGVIEGKKDSLKKPSSSRKAKSPVQCFRRATPEKETTYKATLYLKALSVLDHSSRILAEQLTLIQQDLFFRIHPIHFLNSRAYGIGVGRSQSPSRERDNIFGFSTGSRRISELTGSEQGPLPWEQNLYVSEPSSDGALEELLEHAQDVSLWVAVEICSASSVKAQLALITKFVNAARYCCEIRNYSTCMQIIDALEMFVVKHLPVWKQVPTKTTEVLEELKAVKVLLKTDSSWLMKSEASRDKPTIPCFLLFIIHVQQQELGGFTLPSNMYKWTKMRSVARLVDQLRLFKQMRYAFQVDEDLKARLKQRIRESKNENLHALASENASNFHLSSSHGSRKFHDAFKKMKATFGGHGS</sequence>
<feature type="region of interest" description="Disordered" evidence="4">
    <location>
        <begin position="2743"/>
        <end position="2825"/>
    </location>
</feature>
<feature type="compositionally biased region" description="Basic and acidic residues" evidence="4">
    <location>
        <begin position="1483"/>
        <end position="1499"/>
    </location>
</feature>
<feature type="compositionally biased region" description="Basic and acidic residues" evidence="4">
    <location>
        <begin position="2591"/>
        <end position="2608"/>
    </location>
</feature>
<feature type="compositionally biased region" description="Low complexity" evidence="4">
    <location>
        <begin position="534"/>
        <end position="544"/>
    </location>
</feature>
<dbReference type="InterPro" id="IPR029899">
    <property type="entry name" value="KNDC1"/>
</dbReference>
<evidence type="ECO:0000256" key="3">
    <source>
        <dbReference type="PROSITE-ProRule" id="PRU00168"/>
    </source>
</evidence>
<evidence type="ECO:0000256" key="1">
    <source>
        <dbReference type="ARBA" id="ARBA00022658"/>
    </source>
</evidence>
<feature type="compositionally biased region" description="Polar residues" evidence="4">
    <location>
        <begin position="2416"/>
        <end position="2436"/>
    </location>
</feature>
<dbReference type="InterPro" id="IPR011019">
    <property type="entry name" value="KIND_dom"/>
</dbReference>
<dbReference type="SUPFAM" id="SSF56112">
    <property type="entry name" value="Protein kinase-like (PK-like)"/>
    <property type="match status" value="1"/>
</dbReference>
<keyword evidence="2" id="KW-0677">Repeat</keyword>
<name>A0ABN8NVQ2_9CNID</name>
<feature type="compositionally biased region" description="Basic residues" evidence="4">
    <location>
        <begin position="2440"/>
        <end position="2450"/>
    </location>
</feature>
<feature type="region of interest" description="Disordered" evidence="4">
    <location>
        <begin position="1325"/>
        <end position="1359"/>
    </location>
</feature>
<feature type="compositionally biased region" description="Basic and acidic residues" evidence="4">
    <location>
        <begin position="1730"/>
        <end position="1751"/>
    </location>
</feature>
<evidence type="ECO:0000256" key="2">
    <source>
        <dbReference type="ARBA" id="ARBA00022737"/>
    </source>
</evidence>
<reference evidence="8 9" key="1">
    <citation type="submission" date="2022-05" db="EMBL/GenBank/DDBJ databases">
        <authorList>
            <consortium name="Genoscope - CEA"/>
            <person name="William W."/>
        </authorList>
    </citation>
    <scope>NUCLEOTIDE SEQUENCE [LARGE SCALE GENOMIC DNA]</scope>
</reference>
<dbReference type="SUPFAM" id="SSF48366">
    <property type="entry name" value="Ras GEF"/>
    <property type="match status" value="1"/>
</dbReference>
<feature type="compositionally biased region" description="Basic and acidic residues" evidence="4">
    <location>
        <begin position="1759"/>
        <end position="1785"/>
    </location>
</feature>
<feature type="compositionally biased region" description="Basic and acidic residues" evidence="4">
    <location>
        <begin position="1535"/>
        <end position="1544"/>
    </location>
</feature>
<feature type="domain" description="Ras-GEF" evidence="5">
    <location>
        <begin position="3380"/>
        <end position="3650"/>
    </location>
</feature>
<dbReference type="Pfam" id="PF00618">
    <property type="entry name" value="RasGEF_N"/>
    <property type="match status" value="1"/>
</dbReference>
<feature type="compositionally biased region" description="Low complexity" evidence="4">
    <location>
        <begin position="166"/>
        <end position="175"/>
    </location>
</feature>
<feature type="region of interest" description="Disordered" evidence="4">
    <location>
        <begin position="1916"/>
        <end position="1950"/>
    </location>
</feature>
<feature type="compositionally biased region" description="Polar residues" evidence="4">
    <location>
        <begin position="2477"/>
        <end position="2492"/>
    </location>
</feature>
<feature type="compositionally biased region" description="Basic and acidic residues" evidence="4">
    <location>
        <begin position="2766"/>
        <end position="2775"/>
    </location>
</feature>
<dbReference type="PROSITE" id="PS51377">
    <property type="entry name" value="KIND"/>
    <property type="match status" value="1"/>
</dbReference>
<gene>
    <name evidence="8" type="ORF">PLOB_00030388</name>
</gene>
<feature type="compositionally biased region" description="Polar residues" evidence="4">
    <location>
        <begin position="2136"/>
        <end position="2173"/>
    </location>
</feature>
<dbReference type="Pfam" id="PF00617">
    <property type="entry name" value="RasGEF"/>
    <property type="match status" value="1"/>
</dbReference>
<feature type="compositionally biased region" description="Polar residues" evidence="4">
    <location>
        <begin position="2049"/>
        <end position="2065"/>
    </location>
</feature>
<feature type="region of interest" description="Disordered" evidence="4">
    <location>
        <begin position="1202"/>
        <end position="1301"/>
    </location>
</feature>
<dbReference type="EMBL" id="CALNXK010000039">
    <property type="protein sequence ID" value="CAH3124038.1"/>
    <property type="molecule type" value="Genomic_DNA"/>
</dbReference>
<feature type="region of interest" description="Disordered" evidence="4">
    <location>
        <begin position="895"/>
        <end position="923"/>
    </location>
</feature>
<dbReference type="Proteomes" id="UP001159405">
    <property type="component" value="Unassembled WGS sequence"/>
</dbReference>
<feature type="compositionally biased region" description="Polar residues" evidence="4">
    <location>
        <begin position="2265"/>
        <end position="2302"/>
    </location>
</feature>
<feature type="region of interest" description="Disordered" evidence="4">
    <location>
        <begin position="740"/>
        <end position="767"/>
    </location>
</feature>
<dbReference type="PROSITE" id="PS50212">
    <property type="entry name" value="RASGEF_NTER"/>
    <property type="match status" value="1"/>
</dbReference>
<feature type="compositionally biased region" description="Low complexity" evidence="4">
    <location>
        <begin position="1615"/>
        <end position="1650"/>
    </location>
</feature>
<dbReference type="InterPro" id="IPR036964">
    <property type="entry name" value="RASGEF_cat_dom_sf"/>
</dbReference>